<dbReference type="PANTHER" id="PTHR22683">
    <property type="entry name" value="SPORULATION PROTEIN RELATED"/>
    <property type="match status" value="1"/>
</dbReference>
<organism evidence="7 8">
    <name type="scientific">Microbacterium immunditiarum</name>
    <dbReference type="NCBI Taxonomy" id="337480"/>
    <lineage>
        <taxon>Bacteria</taxon>
        <taxon>Bacillati</taxon>
        <taxon>Actinomycetota</taxon>
        <taxon>Actinomycetes</taxon>
        <taxon>Micrococcales</taxon>
        <taxon>Microbacteriaceae</taxon>
        <taxon>Microbacterium</taxon>
    </lineage>
</organism>
<dbReference type="Pfam" id="PF00004">
    <property type="entry name" value="AAA"/>
    <property type="match status" value="1"/>
</dbReference>
<dbReference type="GO" id="GO:0003677">
    <property type="term" value="F:DNA binding"/>
    <property type="evidence" value="ECO:0007669"/>
    <property type="project" value="InterPro"/>
</dbReference>
<feature type="compositionally biased region" description="Basic and acidic residues" evidence="4">
    <location>
        <begin position="12"/>
        <end position="21"/>
    </location>
</feature>
<feature type="transmembrane region" description="Helical" evidence="5">
    <location>
        <begin position="42"/>
        <end position="61"/>
    </location>
</feature>
<evidence type="ECO:0000256" key="3">
    <source>
        <dbReference type="PROSITE-ProRule" id="PRU00289"/>
    </source>
</evidence>
<keyword evidence="1 3" id="KW-0547">Nucleotide-binding</keyword>
<dbReference type="InterPro" id="IPR050206">
    <property type="entry name" value="FtsK/SpoIIIE/SftA"/>
</dbReference>
<dbReference type="InterPro" id="IPR003593">
    <property type="entry name" value="AAA+_ATPase"/>
</dbReference>
<gene>
    <name evidence="7" type="ORF">BJ991_002901</name>
</gene>
<dbReference type="Gene3D" id="3.40.50.300">
    <property type="entry name" value="P-loop containing nucleotide triphosphate hydrolases"/>
    <property type="match status" value="3"/>
</dbReference>
<feature type="region of interest" description="Disordered" evidence="4">
    <location>
        <begin position="1"/>
        <end position="21"/>
    </location>
</feature>
<accession>A0A7Y9KM31</accession>
<keyword evidence="5" id="KW-0812">Transmembrane</keyword>
<evidence type="ECO:0000256" key="4">
    <source>
        <dbReference type="SAM" id="MobiDB-lite"/>
    </source>
</evidence>
<dbReference type="PROSITE" id="PS50901">
    <property type="entry name" value="FTSK"/>
    <property type="match status" value="1"/>
</dbReference>
<dbReference type="Proteomes" id="UP000576969">
    <property type="component" value="Unassembled WGS sequence"/>
</dbReference>
<dbReference type="EMBL" id="JACCBV010000001">
    <property type="protein sequence ID" value="NYE20873.1"/>
    <property type="molecule type" value="Genomic_DNA"/>
</dbReference>
<evidence type="ECO:0000256" key="5">
    <source>
        <dbReference type="SAM" id="Phobius"/>
    </source>
</evidence>
<evidence type="ECO:0000256" key="1">
    <source>
        <dbReference type="ARBA" id="ARBA00022741"/>
    </source>
</evidence>
<dbReference type="GO" id="GO:0005524">
    <property type="term" value="F:ATP binding"/>
    <property type="evidence" value="ECO:0007669"/>
    <property type="project" value="UniProtKB-UniRule"/>
</dbReference>
<keyword evidence="8" id="KW-1185">Reference proteome</keyword>
<dbReference type="InterPro" id="IPR027417">
    <property type="entry name" value="P-loop_NTPase"/>
</dbReference>
<dbReference type="RefSeq" id="WP_179491122.1">
    <property type="nucleotide sequence ID" value="NZ_JACCBV010000001.1"/>
</dbReference>
<feature type="transmembrane region" description="Helical" evidence="5">
    <location>
        <begin position="67"/>
        <end position="85"/>
    </location>
</feature>
<keyword evidence="2 3" id="KW-0067">ATP-binding</keyword>
<proteinExistence type="predicted"/>
<sequence>MRFAPAPAAPRPRTEPEVGPHDLVDTALTLPAPWAPPPRTGLPVLASVVPIVGAVGIWLVTGSMLSLWLACLVPVVAAATVVDRMRTTRRDRRRADAEAEAARERVASAVGVRHREERARRWAAHPDVARFLAYDTAVWRPVAERADTLVVGAGEAPSAVRVSGGEGDPASDRLRARATVLEDAPITVRAGEGVAVIGPPVIADAALRALVAQLCLSLPPGKLRLIAAPGWADGLPHRRAATGIAAAVVEPGQQVPPAAEIVIARVEPGHPIPPRCGATLVIDAPGVAHLDRAGSVQEIAAEALSRDQLHTIAHALTDRASHAAVPGLSDGPAAVVPLREVLDDAPPARRGALAAPIGSNAGRTVVVDLVGDGPHAVVAGVTGSGKSELLITWILALCATHSTEEVSFLLADFKGGTAFDALETMPHVTGVITDLDGTGARRAIESLRAEIRWREGELGGHSARDIDDPRVRLPRLVVVVDEFAALLADHPELHAVFADVAARGRALGIHLILGTQRVAGVVRDALLANCPLRISLRVTDAADSRAVVGTDDAALLPGGVDGRGAAVVRRAADPAPQPARIALSSSDDIRRIASTARGPIPRRPWLPDLPGRIELDDLVRHEDAPKGGGVLLVGLADEPERQRQRPIGVRTGDRGLLVVGGPGSGKSTVLATIAAQARGPVVRVPSDPEGTWDAVQRFACAPPEAGSIVLIDDLDTVAAHFPADYGREVVERLDLAMRRAGDDGVLFVVAAQRLTGAAARVGDLLSRRLLLPMLSRQEYLAAGGESAHHTTGAPPGRGRLDGRAVQVAVATAAAAGDGRGLAASGARVFAPQAPLTGFVARPTADARAAVAAWARRGVRVVRLDDFAAGDGSGGASGEPVVVTGDPDQWQRHWRTLSDVRSDHDLVVDMACSAEYRLLTGDRSLPPYCAPGRPRAWLFRTGAVTRVALPADDTADSLLTADRRDP</sequence>
<keyword evidence="5" id="KW-1133">Transmembrane helix</keyword>
<evidence type="ECO:0000259" key="6">
    <source>
        <dbReference type="PROSITE" id="PS50901"/>
    </source>
</evidence>
<dbReference type="GO" id="GO:0016887">
    <property type="term" value="F:ATP hydrolysis activity"/>
    <property type="evidence" value="ECO:0007669"/>
    <property type="project" value="InterPro"/>
</dbReference>
<dbReference type="InterPro" id="IPR003959">
    <property type="entry name" value="ATPase_AAA_core"/>
</dbReference>
<dbReference type="CDD" id="cd01127">
    <property type="entry name" value="TrwB_TraG_TraD_VirD4"/>
    <property type="match status" value="1"/>
</dbReference>
<dbReference type="Pfam" id="PF01580">
    <property type="entry name" value="FtsK_SpoIIIE"/>
    <property type="match status" value="1"/>
</dbReference>
<reference evidence="7 8" key="1">
    <citation type="submission" date="2020-07" db="EMBL/GenBank/DDBJ databases">
        <title>Sequencing the genomes of 1000 actinobacteria strains.</title>
        <authorList>
            <person name="Klenk H.-P."/>
        </authorList>
    </citation>
    <scope>NUCLEOTIDE SEQUENCE [LARGE SCALE GENOMIC DNA]</scope>
    <source>
        <strain evidence="7 8">DSM 24662</strain>
    </source>
</reference>
<comment type="caution">
    <text evidence="7">The sequence shown here is derived from an EMBL/GenBank/DDBJ whole genome shotgun (WGS) entry which is preliminary data.</text>
</comment>
<name>A0A7Y9KM31_9MICO</name>
<protein>
    <submittedName>
        <fullName evidence="7">S-DNA-T family DNA segregation ATPase FtsK/SpoIIIE</fullName>
    </submittedName>
</protein>
<feature type="domain" description="FtsK" evidence="6">
    <location>
        <begin position="362"/>
        <end position="545"/>
    </location>
</feature>
<dbReference type="InterPro" id="IPR002543">
    <property type="entry name" value="FtsK_dom"/>
</dbReference>
<dbReference type="PANTHER" id="PTHR22683:SF1">
    <property type="entry name" value="TYPE VII SECRETION SYSTEM PROTEIN ESSC"/>
    <property type="match status" value="1"/>
</dbReference>
<keyword evidence="5" id="KW-0472">Membrane</keyword>
<evidence type="ECO:0000313" key="7">
    <source>
        <dbReference type="EMBL" id="NYE20873.1"/>
    </source>
</evidence>
<evidence type="ECO:0000256" key="2">
    <source>
        <dbReference type="ARBA" id="ARBA00022840"/>
    </source>
</evidence>
<dbReference type="CDD" id="cd01120">
    <property type="entry name" value="RecA-like_superfamily"/>
    <property type="match status" value="1"/>
</dbReference>
<evidence type="ECO:0000313" key="8">
    <source>
        <dbReference type="Proteomes" id="UP000576969"/>
    </source>
</evidence>
<feature type="binding site" evidence="3">
    <location>
        <begin position="380"/>
        <end position="387"/>
    </location>
    <ligand>
        <name>ATP</name>
        <dbReference type="ChEBI" id="CHEBI:30616"/>
    </ligand>
</feature>
<dbReference type="AlphaFoldDB" id="A0A7Y9KM31"/>
<dbReference type="SMART" id="SM00382">
    <property type="entry name" value="AAA"/>
    <property type="match status" value="2"/>
</dbReference>
<dbReference type="SUPFAM" id="SSF52540">
    <property type="entry name" value="P-loop containing nucleoside triphosphate hydrolases"/>
    <property type="match status" value="2"/>
</dbReference>